<name>A0A5B7WRL9_9MICC</name>
<dbReference type="AlphaFoldDB" id="A0A5B7WRL9"/>
<accession>A0A5B7WRL9</accession>
<dbReference type="InterPro" id="IPR011009">
    <property type="entry name" value="Kinase-like_dom_sf"/>
</dbReference>
<dbReference type="SUPFAM" id="SSF56112">
    <property type="entry name" value="Protein kinase-like (PK-like)"/>
    <property type="match status" value="1"/>
</dbReference>
<dbReference type="Proteomes" id="UP000307000">
    <property type="component" value="Chromosome"/>
</dbReference>
<sequence>MEYVAHWIDVWNSNEWREDTAAWIDAACEAYGIQREGDVDFWPATLQQISALVRTDAADLIFTATAPGLTAEAAITVAAGQLLPERVVMPLAIDRTAGYLLSPDFGHTVQALGETVESWEFALRSLASLQVGLMGQEQTFFDAGMPVVDPQFLPEQFDQALMLHVSLENGHPLAITGEQADELYAGTPALAEACQVLAQAPVPLSVEHGAFGLDQVVIPPEVGLHGRILNLGAGHWAHPFSSLAQPLAAMQQRWDCEIQDERIMRALFAYLEEFSAYGTPDELYALIDPACLIAPLAQHEAWLRLLVEAEPAEIEHFAPQILQTLQISG</sequence>
<keyword evidence="2" id="KW-1185">Reference proteome</keyword>
<organism evidence="1 2">
    <name type="scientific">Glutamicibacter creatinolyticus</name>
    <dbReference type="NCBI Taxonomy" id="162496"/>
    <lineage>
        <taxon>Bacteria</taxon>
        <taxon>Bacillati</taxon>
        <taxon>Actinomycetota</taxon>
        <taxon>Actinomycetes</taxon>
        <taxon>Micrococcales</taxon>
        <taxon>Micrococcaceae</taxon>
        <taxon>Glutamicibacter</taxon>
    </lineage>
</organism>
<gene>
    <name evidence="1" type="ORF">GcLGCM259_0047</name>
</gene>
<evidence type="ECO:0000313" key="1">
    <source>
        <dbReference type="EMBL" id="QCY45840.1"/>
    </source>
</evidence>
<evidence type="ECO:0000313" key="2">
    <source>
        <dbReference type="Proteomes" id="UP000307000"/>
    </source>
</evidence>
<proteinExistence type="predicted"/>
<reference evidence="1 2" key="1">
    <citation type="submission" date="2018-12" db="EMBL/GenBank/DDBJ databases">
        <title>Complete Genome Sequence of Glutamicibacter creatinolyticus strain LGCM259,isolated from an abscess of a 12-year-old mare in Italy.</title>
        <authorList>
            <person name="Santos R.G."/>
            <person name="Silva A.L."/>
            <person name="Seyffert N."/>
            <person name="Castro T.L.P."/>
            <person name="Attili A.R."/>
            <person name="Rifici C."/>
            <person name="Mazzullo G."/>
            <person name="Brenig B."/>
            <person name="Venanzi F."/>
            <person name="Azevedo V."/>
        </authorList>
    </citation>
    <scope>NUCLEOTIDE SEQUENCE [LARGE SCALE GENOMIC DNA]</scope>
    <source>
        <strain evidence="1 2">LGCM 259</strain>
    </source>
</reference>
<dbReference type="EMBL" id="CP034412">
    <property type="protein sequence ID" value="QCY45840.1"/>
    <property type="molecule type" value="Genomic_DNA"/>
</dbReference>
<protein>
    <submittedName>
        <fullName evidence="1">Uncharacterized protein</fullName>
    </submittedName>
</protein>
<dbReference type="KEGG" id="gcr:GcLGCM259_0047"/>